<sequence length="177" mass="21330">MNQEEFLLQHLTEGKKYQQICNENESISLTNLREWWETGQELRAQIKRSNILFDSRKGKEEFAEFQKAGKRAFFEWYRKQPRHCAYCGITEDKLQKLFDYTTGSLSTKRKRGRSLELERRDSKSNEYSPKNCVLACYFCNNHKSDVITEEEHRLYFAPQIKKYLEDKYTQLQEDDNR</sequence>
<dbReference type="Proteomes" id="UP000266292">
    <property type="component" value="Chromosome"/>
</dbReference>
<evidence type="ECO:0000313" key="2">
    <source>
        <dbReference type="Proteomes" id="UP000266292"/>
    </source>
</evidence>
<dbReference type="STRING" id="709015.GCA_000472485_02366"/>
<dbReference type="OrthoDB" id="839292at2"/>
<organism evidence="1 2">
    <name type="scientific">Pontibacter actiniarum</name>
    <dbReference type="NCBI Taxonomy" id="323450"/>
    <lineage>
        <taxon>Bacteria</taxon>
        <taxon>Pseudomonadati</taxon>
        <taxon>Bacteroidota</taxon>
        <taxon>Cytophagia</taxon>
        <taxon>Cytophagales</taxon>
        <taxon>Hymenobacteraceae</taxon>
        <taxon>Pontibacter</taxon>
    </lineage>
</organism>
<name>A0A1X9YT56_9BACT</name>
<reference evidence="2" key="1">
    <citation type="submission" date="2017-05" db="EMBL/GenBank/DDBJ databases">
        <authorList>
            <person name="Ray J."/>
            <person name="Price M."/>
            <person name="Deutschbauer A."/>
        </authorList>
    </citation>
    <scope>NUCLEOTIDE SEQUENCE [LARGE SCALE GENOMIC DNA]</scope>
    <source>
        <strain evidence="2">DSM 19842</strain>
    </source>
</reference>
<dbReference type="AlphaFoldDB" id="A0A1X9YT56"/>
<evidence type="ECO:0000313" key="1">
    <source>
        <dbReference type="EMBL" id="ARS36042.1"/>
    </source>
</evidence>
<accession>A0A1X9YT56</accession>
<dbReference type="Gene3D" id="3.30.40.220">
    <property type="match status" value="1"/>
</dbReference>
<dbReference type="KEGG" id="pact:CA264_11685"/>
<gene>
    <name evidence="1" type="ORF">CA264_11685</name>
</gene>
<proteinExistence type="predicted"/>
<evidence type="ECO:0008006" key="3">
    <source>
        <dbReference type="Google" id="ProtNLM"/>
    </source>
</evidence>
<protein>
    <recommendedName>
        <fullName evidence="3">HNH endonuclease</fullName>
    </recommendedName>
</protein>
<keyword evidence="2" id="KW-1185">Reference proteome</keyword>
<dbReference type="EMBL" id="CP021235">
    <property type="protein sequence ID" value="ARS36042.1"/>
    <property type="molecule type" value="Genomic_DNA"/>
</dbReference>
<dbReference type="RefSeq" id="WP_025607359.1">
    <property type="nucleotide sequence ID" value="NZ_CP021235.1"/>
</dbReference>